<name>A0A9D4TZM5_CHLVU</name>
<proteinExistence type="predicted"/>
<evidence type="ECO:0000313" key="2">
    <source>
        <dbReference type="EMBL" id="KAI3438707.1"/>
    </source>
</evidence>
<comment type="caution">
    <text evidence="2">The sequence shown here is derived from an EMBL/GenBank/DDBJ whole genome shotgun (WGS) entry which is preliminary data.</text>
</comment>
<reference evidence="2" key="2">
    <citation type="submission" date="2020-11" db="EMBL/GenBank/DDBJ databases">
        <authorList>
            <person name="Cecchin M."/>
            <person name="Marcolungo L."/>
            <person name="Rossato M."/>
            <person name="Girolomoni L."/>
            <person name="Cosentino E."/>
            <person name="Cuine S."/>
            <person name="Li-Beisson Y."/>
            <person name="Delledonne M."/>
            <person name="Ballottari M."/>
        </authorList>
    </citation>
    <scope>NUCLEOTIDE SEQUENCE</scope>
    <source>
        <strain evidence="2">211/11P</strain>
        <tissue evidence="2">Whole cell</tissue>
    </source>
</reference>
<dbReference type="Proteomes" id="UP001055712">
    <property type="component" value="Unassembled WGS sequence"/>
</dbReference>
<evidence type="ECO:0000256" key="1">
    <source>
        <dbReference type="SAM" id="MobiDB-lite"/>
    </source>
</evidence>
<feature type="compositionally biased region" description="Basic and acidic residues" evidence="1">
    <location>
        <begin position="1"/>
        <end position="17"/>
    </location>
</feature>
<keyword evidence="3" id="KW-1185">Reference proteome</keyword>
<feature type="compositionally biased region" description="Low complexity" evidence="1">
    <location>
        <begin position="52"/>
        <end position="70"/>
    </location>
</feature>
<protein>
    <submittedName>
        <fullName evidence="2">Uncharacterized protein</fullName>
    </submittedName>
</protein>
<feature type="region of interest" description="Disordered" evidence="1">
    <location>
        <begin position="43"/>
        <end position="85"/>
    </location>
</feature>
<dbReference type="EMBL" id="SIDB01000001">
    <property type="protein sequence ID" value="KAI3438707.1"/>
    <property type="molecule type" value="Genomic_DNA"/>
</dbReference>
<organism evidence="2 3">
    <name type="scientific">Chlorella vulgaris</name>
    <name type="common">Green alga</name>
    <dbReference type="NCBI Taxonomy" id="3077"/>
    <lineage>
        <taxon>Eukaryota</taxon>
        <taxon>Viridiplantae</taxon>
        <taxon>Chlorophyta</taxon>
        <taxon>core chlorophytes</taxon>
        <taxon>Trebouxiophyceae</taxon>
        <taxon>Chlorellales</taxon>
        <taxon>Chlorellaceae</taxon>
        <taxon>Chlorella clade</taxon>
        <taxon>Chlorella</taxon>
    </lineage>
</organism>
<reference evidence="2" key="1">
    <citation type="journal article" date="2019" name="Plant J.">
        <title>Chlorella vulgaris genome assembly and annotation reveals the molecular basis for metabolic acclimation to high light conditions.</title>
        <authorList>
            <person name="Cecchin M."/>
            <person name="Marcolungo L."/>
            <person name="Rossato M."/>
            <person name="Girolomoni L."/>
            <person name="Cosentino E."/>
            <person name="Cuine S."/>
            <person name="Li-Beisson Y."/>
            <person name="Delledonne M."/>
            <person name="Ballottari M."/>
        </authorList>
    </citation>
    <scope>NUCLEOTIDE SEQUENCE</scope>
    <source>
        <strain evidence="2">211/11P</strain>
    </source>
</reference>
<evidence type="ECO:0000313" key="3">
    <source>
        <dbReference type="Proteomes" id="UP001055712"/>
    </source>
</evidence>
<feature type="region of interest" description="Disordered" evidence="1">
    <location>
        <begin position="1"/>
        <end position="29"/>
    </location>
</feature>
<dbReference type="AlphaFoldDB" id="A0A9D4TZM5"/>
<accession>A0A9D4TZM5</accession>
<feature type="region of interest" description="Disordered" evidence="1">
    <location>
        <begin position="124"/>
        <end position="168"/>
    </location>
</feature>
<sequence length="227" mass="23614">MAEDRRARKVDVSDKPGSHQWTSEEYAGNGAAAHARKLQVCPFAIDEDDSGSRPSSARGSSRAGSEAGNSQQSYHHAAAVLPSGKVGSNSFVSETYTNAREASAALKQQRFDKAASAAAPFAVSAGDGGMAGVPSGDAYQYNKPQQAEPAAKVGAGGHAYNKPQQVEPAAKVGAGGHEYHKPQLVEPSDKVGGAAWDQQAVENACRVRNAEQAASRLKNRGTPNLLS</sequence>
<dbReference type="OrthoDB" id="10540252at2759"/>
<gene>
    <name evidence="2" type="ORF">D9Q98_001127</name>
</gene>